<sequence length="123" mass="13410">MANDRILKSGPGWRLGWQPSATKFSGLVGSDDWAVELTEPELTDFCRLLDRLVDSVRAIADELMPEEKIACEVESDRLWLGAEGYADAFGVRFVLLSGRGAEGGWPPEAVDGLVQAARTIGLF</sequence>
<evidence type="ECO:0000313" key="1">
    <source>
        <dbReference type="EMBL" id="MFG3819611.1"/>
    </source>
</evidence>
<dbReference type="RefSeq" id="WP_099533245.1">
    <property type="nucleotide sequence ID" value="NZ_JAZAQF010000095.1"/>
</dbReference>
<accession>A0ABW7CES6</accession>
<dbReference type="Gene3D" id="2.30.31.10">
    <property type="entry name" value="Transcriptional Coactivator Pc4, Chain A"/>
    <property type="match status" value="1"/>
</dbReference>
<dbReference type="SUPFAM" id="SSF54447">
    <property type="entry name" value="ssDNA-binding transcriptional regulator domain"/>
    <property type="match status" value="1"/>
</dbReference>
<organism evidence="1 2">
    <name type="scientific">Limnothrix redekei LRLZ20PSL1</name>
    <dbReference type="NCBI Taxonomy" id="3112953"/>
    <lineage>
        <taxon>Bacteria</taxon>
        <taxon>Bacillati</taxon>
        <taxon>Cyanobacteriota</taxon>
        <taxon>Cyanophyceae</taxon>
        <taxon>Pseudanabaenales</taxon>
        <taxon>Pseudanabaenaceae</taxon>
        <taxon>Limnothrix</taxon>
    </lineage>
</organism>
<protein>
    <submittedName>
        <fullName evidence="1">DUF1818 family protein</fullName>
    </submittedName>
</protein>
<dbReference type="Proteomes" id="UP001604335">
    <property type="component" value="Unassembled WGS sequence"/>
</dbReference>
<name>A0ABW7CES6_9CYAN</name>
<proteinExistence type="predicted"/>
<gene>
    <name evidence="1" type="ORF">VPK24_18350</name>
</gene>
<dbReference type="Pfam" id="PF08848">
    <property type="entry name" value="DUF1818"/>
    <property type="match status" value="1"/>
</dbReference>
<keyword evidence="2" id="KW-1185">Reference proteome</keyword>
<dbReference type="InterPro" id="IPR009044">
    <property type="entry name" value="ssDNA-bd_transcriptional_reg"/>
</dbReference>
<dbReference type="EMBL" id="JAZAQF010000095">
    <property type="protein sequence ID" value="MFG3819611.1"/>
    <property type="molecule type" value="Genomic_DNA"/>
</dbReference>
<comment type="caution">
    <text evidence="1">The sequence shown here is derived from an EMBL/GenBank/DDBJ whole genome shotgun (WGS) entry which is preliminary data.</text>
</comment>
<dbReference type="InterPro" id="IPR014947">
    <property type="entry name" value="DUF1818"/>
</dbReference>
<evidence type="ECO:0000313" key="2">
    <source>
        <dbReference type="Proteomes" id="UP001604335"/>
    </source>
</evidence>
<reference evidence="2" key="1">
    <citation type="journal article" date="2024" name="Algal Res.">
        <title>Biochemical, toxicological and genomic investigation of a high-biomass producing Limnothrix strain isolated from Italian shallow drinking water reservoir.</title>
        <authorList>
            <person name="Simonazzi M."/>
            <person name="Shishido T.K."/>
            <person name="Delbaje E."/>
            <person name="Wahlsten M."/>
            <person name="Fewer D.P."/>
            <person name="Sivonen K."/>
            <person name="Pezzolesi L."/>
            <person name="Pistocchi R."/>
        </authorList>
    </citation>
    <scope>NUCLEOTIDE SEQUENCE [LARGE SCALE GENOMIC DNA]</scope>
    <source>
        <strain evidence="2">LRLZ20PSL1</strain>
    </source>
</reference>